<evidence type="ECO:0000256" key="4">
    <source>
        <dbReference type="ARBA" id="ARBA00022781"/>
    </source>
</evidence>
<evidence type="ECO:0000256" key="7">
    <source>
        <dbReference type="ARBA" id="ARBA00023136"/>
    </source>
</evidence>
<evidence type="ECO:0000256" key="3">
    <source>
        <dbReference type="ARBA" id="ARBA00022692"/>
    </source>
</evidence>
<dbReference type="Proteomes" id="UP000009170">
    <property type="component" value="Unassembled WGS sequence"/>
</dbReference>
<dbReference type="PANTHER" id="PTHR33650:SF1">
    <property type="entry name" value="CHLOROPLAST ENVELOPE MEMBRANE PROTEIN"/>
    <property type="match status" value="1"/>
</dbReference>
<comment type="similarity">
    <text evidence="8">Belongs to the CemA family.</text>
</comment>
<dbReference type="GO" id="GO:0016020">
    <property type="term" value="C:membrane"/>
    <property type="evidence" value="ECO:0007669"/>
    <property type="project" value="UniProtKB-SubCell"/>
</dbReference>
<keyword evidence="2" id="KW-0813">Transport</keyword>
<dbReference type="RefSeq" id="XP_003078432.1">
    <property type="nucleotide sequence ID" value="XM_003078384.1"/>
</dbReference>
<organism evidence="10 11">
    <name type="scientific">Ostreococcus tauri</name>
    <name type="common">Marine green alga</name>
    <dbReference type="NCBI Taxonomy" id="70448"/>
    <lineage>
        <taxon>Eukaryota</taxon>
        <taxon>Viridiplantae</taxon>
        <taxon>Chlorophyta</taxon>
        <taxon>Mamiellophyceae</taxon>
        <taxon>Mamiellales</taxon>
        <taxon>Bathycoccaceae</taxon>
        <taxon>Ostreococcus</taxon>
    </lineage>
</organism>
<proteinExistence type="inferred from homology"/>
<evidence type="ECO:0000313" key="10">
    <source>
        <dbReference type="EMBL" id="CAL53173.1"/>
    </source>
</evidence>
<comment type="subcellular location">
    <subcellularLocation>
        <location evidence="1">Membrane</location>
        <topology evidence="1">Multi-pass membrane protein</topology>
    </subcellularLocation>
</comment>
<sequence length="450" mass="50613">MIGSNASEAASRAVEDATDGERDASTSTSESKRASRSGMGWIGLDVDKALSTFAKGGNKGATGVVGKPTLPTFERREEKTRGIKAAKPKVKDAEKLKLEWGDTLSWDSTRVDGTALNGERAPSPDVFDAILGVIDVEEMENLERQQRAKRIAKQLERRRRKREQDEEKRKRKALEQARAQARRKGDVFRSIDFEDEQETIDSEDESKPFIAVVKETVDSLMQSDVAKWTFNFIVIPSLISRIVAFTVIAPIVGEELKLQGQDRTTIELREDQESEILAKLDRFKQRMDYEVVMGRQAPLPAVEVERRIRAEAQRLEDEAISQYVSVDGNRYADLVFFAAFLIMIVAYNDQARLVVTGTKNAFFGLEPAQQAFLLLLSSDVLVGYHSADAWQTLLRAIGGHYGFAEDENLISLFVAFVPVSVDVAFKFWVFKYLRRLAPSTQVILDDIDRH</sequence>
<feature type="region of interest" description="Disordered" evidence="9">
    <location>
        <begin position="55"/>
        <end position="92"/>
    </location>
</feature>
<dbReference type="Pfam" id="PF03040">
    <property type="entry name" value="CemA"/>
    <property type="match status" value="1"/>
</dbReference>
<name>Q01BY5_OSTTA</name>
<keyword evidence="5" id="KW-1133">Transmembrane helix</keyword>
<dbReference type="PANTHER" id="PTHR33650">
    <property type="entry name" value="CHLOROPLAST ENVELOPE MEMBRANE PROTEIN-RELATED"/>
    <property type="match status" value="1"/>
</dbReference>
<dbReference type="FunCoup" id="Q01BY5">
    <property type="interactions" value="535"/>
</dbReference>
<dbReference type="InterPro" id="IPR004282">
    <property type="entry name" value="CemA"/>
</dbReference>
<keyword evidence="6" id="KW-0406">Ion transport</keyword>
<keyword evidence="3" id="KW-0812">Transmembrane</keyword>
<dbReference type="EMBL" id="CAID01000003">
    <property type="protein sequence ID" value="CAL53173.1"/>
    <property type="molecule type" value="Genomic_DNA"/>
</dbReference>
<evidence type="ECO:0000256" key="9">
    <source>
        <dbReference type="SAM" id="MobiDB-lite"/>
    </source>
</evidence>
<dbReference type="AlphaFoldDB" id="Q01BY5"/>
<evidence type="ECO:0000256" key="6">
    <source>
        <dbReference type="ARBA" id="ARBA00023065"/>
    </source>
</evidence>
<reference evidence="11" key="1">
    <citation type="journal article" date="2006" name="Proc. Natl. Acad. Sci. U.S.A.">
        <title>Genome analysis of the smallest free-living eukaryote Ostreococcus tauri unveils many unique features.</title>
        <authorList>
            <person name="Derelle E."/>
            <person name="Ferraz C."/>
            <person name="Rombauts S."/>
            <person name="Rouze P."/>
            <person name="Worden A.Z."/>
            <person name="Robbens S."/>
            <person name="Partensky F."/>
            <person name="Degroeve S."/>
            <person name="Echeynie S."/>
            <person name="Cooke R."/>
            <person name="Saeys Y."/>
            <person name="Wuyts J."/>
            <person name="Jabbari K."/>
            <person name="Bowler C."/>
            <person name="Panaud O."/>
            <person name="Piegu B."/>
            <person name="Ball S.G."/>
            <person name="Ral J.-P."/>
            <person name="Bouget F.-Y."/>
            <person name="Piganeau G."/>
            <person name="De Baets B."/>
            <person name="Picard A."/>
            <person name="Delseny M."/>
            <person name="Demaille J."/>
            <person name="Van de Peer Y."/>
            <person name="Moreau H."/>
        </authorList>
    </citation>
    <scope>NUCLEOTIDE SEQUENCE [LARGE SCALE GENOMIC DNA]</scope>
    <source>
        <strain evidence="11">OTTH 0595 / CCAP 157/2 / RCC745</strain>
    </source>
</reference>
<dbReference type="InParanoid" id="Q01BY5"/>
<dbReference type="GeneID" id="9833850"/>
<evidence type="ECO:0000256" key="8">
    <source>
        <dbReference type="ARBA" id="ARBA00043980"/>
    </source>
</evidence>
<keyword evidence="4" id="KW-0375">Hydrogen ion transport</keyword>
<evidence type="ECO:0000256" key="2">
    <source>
        <dbReference type="ARBA" id="ARBA00022448"/>
    </source>
</evidence>
<feature type="region of interest" description="Disordered" evidence="9">
    <location>
        <begin position="153"/>
        <end position="181"/>
    </location>
</feature>
<protein>
    <submittedName>
        <fullName evidence="10">Chloroplast envelope membrane protein, CemA</fullName>
    </submittedName>
</protein>
<dbReference type="OrthoDB" id="993at2759"/>
<gene>
    <name evidence="10" type="ORF">OT_ostta03g05290</name>
</gene>
<dbReference type="GO" id="GO:1902600">
    <property type="term" value="P:proton transmembrane transport"/>
    <property type="evidence" value="ECO:0007669"/>
    <property type="project" value="UniProtKB-KW"/>
</dbReference>
<reference evidence="10 11" key="2">
    <citation type="journal article" date="2014" name="BMC Genomics">
        <title>An improved genome of the model marine alga Ostreococcus tauri unfolds by assessing Illumina de novo assemblies.</title>
        <authorList>
            <person name="Blanc-Mathieu R."/>
            <person name="Verhelst B."/>
            <person name="Derelle E."/>
            <person name="Rombauts S."/>
            <person name="Bouget F.Y."/>
            <person name="Carre I."/>
            <person name="Chateau A."/>
            <person name="Eyre-Walker A."/>
            <person name="Grimsley N."/>
            <person name="Moreau H."/>
            <person name="Piegu B."/>
            <person name="Rivals E."/>
            <person name="Schackwitz W."/>
            <person name="Van de Peer Y."/>
            <person name="Piganeau G."/>
        </authorList>
    </citation>
    <scope>NUCLEOTIDE SEQUENCE [LARGE SCALE GENOMIC DNA]</scope>
    <source>
        <strain evidence="11">OTTH 0595 / CCAP 157/2 / RCC745</strain>
    </source>
</reference>
<comment type="caution">
    <text evidence="10">The sequence shown here is derived from an EMBL/GenBank/DDBJ whole genome shotgun (WGS) entry which is preliminary data.</text>
</comment>
<keyword evidence="11" id="KW-1185">Reference proteome</keyword>
<feature type="compositionally biased region" description="Basic and acidic residues" evidence="9">
    <location>
        <begin position="13"/>
        <end position="24"/>
    </location>
</feature>
<evidence type="ECO:0000313" key="11">
    <source>
        <dbReference type="Proteomes" id="UP000009170"/>
    </source>
</evidence>
<evidence type="ECO:0000256" key="5">
    <source>
        <dbReference type="ARBA" id="ARBA00022989"/>
    </source>
</evidence>
<accession>Q01BY5</accession>
<dbReference type="KEGG" id="ota:OT_ostta03g05290"/>
<keyword evidence="7" id="KW-0472">Membrane</keyword>
<evidence type="ECO:0000256" key="1">
    <source>
        <dbReference type="ARBA" id="ARBA00004141"/>
    </source>
</evidence>
<feature type="region of interest" description="Disordered" evidence="9">
    <location>
        <begin position="1"/>
        <end position="38"/>
    </location>
</feature>